<dbReference type="InterPro" id="IPR025953">
    <property type="entry name" value="YlbD_coat"/>
</dbReference>
<dbReference type="RefSeq" id="WP_336473487.1">
    <property type="nucleotide sequence ID" value="NZ_JBAWSX010000011.1"/>
</dbReference>
<sequence length="137" mass="16152">MTTVKGDLHPSIQKFKEFVRQHPKMVHDVRNGKKSWQQFYEEWYLLGEQDGVWNRYKVNGEIVPPPVQEESEEKLGDFMGQMVSFFKKIDVEQVQQHLANMTTAIGSVQQVIQQFQGDQTTKQQRNSENNPFFFQKD</sequence>
<keyword evidence="2" id="KW-1185">Reference proteome</keyword>
<dbReference type="Proteomes" id="UP001372526">
    <property type="component" value="Unassembled WGS sequence"/>
</dbReference>
<proteinExistence type="predicted"/>
<dbReference type="Pfam" id="PF14071">
    <property type="entry name" value="YlbD_coat"/>
    <property type="match status" value="1"/>
</dbReference>
<evidence type="ECO:0000313" key="1">
    <source>
        <dbReference type="EMBL" id="MEI4803062.1"/>
    </source>
</evidence>
<protein>
    <submittedName>
        <fullName evidence="1">YlbD family protein</fullName>
    </submittedName>
</protein>
<comment type="caution">
    <text evidence="1">The sequence shown here is derived from an EMBL/GenBank/DDBJ whole genome shotgun (WGS) entry which is preliminary data.</text>
</comment>
<evidence type="ECO:0000313" key="2">
    <source>
        <dbReference type="Proteomes" id="UP001372526"/>
    </source>
</evidence>
<gene>
    <name evidence="1" type="ORF">WAZ07_17440</name>
</gene>
<organism evidence="1 2">
    <name type="scientific">Bacillus bruguierae</name>
    <dbReference type="NCBI Taxonomy" id="3127667"/>
    <lineage>
        <taxon>Bacteria</taxon>
        <taxon>Bacillati</taxon>
        <taxon>Bacillota</taxon>
        <taxon>Bacilli</taxon>
        <taxon>Bacillales</taxon>
        <taxon>Bacillaceae</taxon>
        <taxon>Bacillus</taxon>
    </lineage>
</organism>
<reference evidence="1 2" key="1">
    <citation type="submission" date="2024-01" db="EMBL/GenBank/DDBJ databases">
        <title>Seven novel Bacillus-like species.</title>
        <authorList>
            <person name="Liu G."/>
        </authorList>
    </citation>
    <scope>NUCLEOTIDE SEQUENCE [LARGE SCALE GENOMIC DNA]</scope>
    <source>
        <strain evidence="1 2">FJAT-51639</strain>
    </source>
</reference>
<accession>A0ABU8FK59</accession>
<name>A0ABU8FK59_9BACI</name>
<dbReference type="EMBL" id="JBAWSX010000011">
    <property type="protein sequence ID" value="MEI4803062.1"/>
    <property type="molecule type" value="Genomic_DNA"/>
</dbReference>